<organism evidence="2 3">
    <name type="scientific">Pollutimonas subterranea</name>
    <dbReference type="NCBI Taxonomy" id="2045210"/>
    <lineage>
        <taxon>Bacteria</taxon>
        <taxon>Pseudomonadati</taxon>
        <taxon>Pseudomonadota</taxon>
        <taxon>Betaproteobacteria</taxon>
        <taxon>Burkholderiales</taxon>
        <taxon>Alcaligenaceae</taxon>
        <taxon>Pollutimonas</taxon>
    </lineage>
</organism>
<dbReference type="PANTHER" id="PTHR23537">
    <property type="match status" value="1"/>
</dbReference>
<dbReference type="Proteomes" id="UP000234190">
    <property type="component" value="Unassembled WGS sequence"/>
</dbReference>
<evidence type="ECO:0000256" key="1">
    <source>
        <dbReference type="SAM" id="Phobius"/>
    </source>
</evidence>
<feature type="transmembrane region" description="Helical" evidence="1">
    <location>
        <begin position="340"/>
        <end position="361"/>
    </location>
</feature>
<evidence type="ECO:0000313" key="3">
    <source>
        <dbReference type="Proteomes" id="UP000234190"/>
    </source>
</evidence>
<keyword evidence="3" id="KW-1185">Reference proteome</keyword>
<dbReference type="Gene3D" id="1.20.1250.20">
    <property type="entry name" value="MFS general substrate transporter like domains"/>
    <property type="match status" value="2"/>
</dbReference>
<dbReference type="EMBL" id="PDNW01000017">
    <property type="protein sequence ID" value="PLC48684.1"/>
    <property type="molecule type" value="Genomic_DNA"/>
</dbReference>
<dbReference type="PANTHER" id="PTHR23537:SF1">
    <property type="entry name" value="SUGAR TRANSPORTER"/>
    <property type="match status" value="1"/>
</dbReference>
<feature type="transmembrane region" description="Helical" evidence="1">
    <location>
        <begin position="7"/>
        <end position="29"/>
    </location>
</feature>
<protein>
    <submittedName>
        <fullName evidence="2">MFS transporter</fullName>
    </submittedName>
</protein>
<reference evidence="2 3" key="1">
    <citation type="submission" date="2017-10" db="EMBL/GenBank/DDBJ databases">
        <title>Two draft genome sequences of Pusillimonas sp. strains isolated from a nitrate- and radionuclide-contaminated groundwater in Russia.</title>
        <authorList>
            <person name="Grouzdev D.S."/>
            <person name="Tourova T.P."/>
            <person name="Goeva M.A."/>
            <person name="Babich T.L."/>
            <person name="Sokolova D.S."/>
            <person name="Abdullin R."/>
            <person name="Poltaraus A.B."/>
            <person name="Toshchakov S.V."/>
            <person name="Nazina T.N."/>
        </authorList>
    </citation>
    <scope>NUCLEOTIDE SEQUENCE [LARGE SCALE GENOMIC DNA]</scope>
    <source>
        <strain evidence="2 3">JR1/69-3-13</strain>
    </source>
</reference>
<gene>
    <name evidence="2" type="ORF">CR159_17025</name>
</gene>
<accession>A0A2N4U0Y8</accession>
<feature type="transmembrane region" description="Helical" evidence="1">
    <location>
        <begin position="99"/>
        <end position="122"/>
    </location>
</feature>
<feature type="transmembrane region" description="Helical" evidence="1">
    <location>
        <begin position="134"/>
        <end position="158"/>
    </location>
</feature>
<feature type="transmembrane region" description="Helical" evidence="1">
    <location>
        <begin position="250"/>
        <end position="269"/>
    </location>
</feature>
<sequence length="402" mass="41465">MQTRQSAAVLSFSGFIALAVAMGIGRFAFTPMLPMMQRDAGLGLAEGGWLASANYLGYLVGALMAAGMPWPATVQLRAGLVLVIVTTAAMGITDSWGSWLAWRFLAGVASAWVLVSTSSLCLTRLAALGQSRRAGVVFAGVGSGIALAGLLCMALTIAAVSSSYAWLVLSVAALLGTWIARSLWISPAAPQNAAVTVQSTAAASPATAMARPILKTHWNLILCYGLFGFGYILPATFLPAQAKLLVADPTLFGLAWPLFGLAAALSTVLTGRLTAVFSRRAVWAGAQLIMAAGVLLPSVWPSLFAIGIAAVCVGGTFMVVTMLGMQEAQAAAGAGQARKLMGALTASFAAGQLAGPIVFSLTHEYLSAELDSALKLAAAGLLLSSYLLLKLGNKKKGILYEH</sequence>
<feature type="transmembrane region" description="Helical" evidence="1">
    <location>
        <begin position="74"/>
        <end position="93"/>
    </location>
</feature>
<proteinExistence type="predicted"/>
<feature type="transmembrane region" description="Helical" evidence="1">
    <location>
        <begin position="373"/>
        <end position="389"/>
    </location>
</feature>
<dbReference type="AlphaFoldDB" id="A0A2N4U0Y8"/>
<name>A0A2N4U0Y8_9BURK</name>
<feature type="transmembrane region" description="Helical" evidence="1">
    <location>
        <begin position="281"/>
        <end position="300"/>
    </location>
</feature>
<dbReference type="InterPro" id="IPR010645">
    <property type="entry name" value="MFS_4"/>
</dbReference>
<evidence type="ECO:0000313" key="2">
    <source>
        <dbReference type="EMBL" id="PLC48684.1"/>
    </source>
</evidence>
<feature type="transmembrane region" description="Helical" evidence="1">
    <location>
        <begin position="306"/>
        <end position="328"/>
    </location>
</feature>
<feature type="transmembrane region" description="Helical" evidence="1">
    <location>
        <begin position="49"/>
        <end position="67"/>
    </location>
</feature>
<feature type="transmembrane region" description="Helical" evidence="1">
    <location>
        <begin position="164"/>
        <end position="184"/>
    </location>
</feature>
<dbReference type="RefSeq" id="WP_102075173.1">
    <property type="nucleotide sequence ID" value="NZ_PDNW01000017.1"/>
</dbReference>
<keyword evidence="1" id="KW-0472">Membrane</keyword>
<dbReference type="SUPFAM" id="SSF103473">
    <property type="entry name" value="MFS general substrate transporter"/>
    <property type="match status" value="1"/>
</dbReference>
<dbReference type="Pfam" id="PF06779">
    <property type="entry name" value="MFS_4"/>
    <property type="match status" value="1"/>
</dbReference>
<comment type="caution">
    <text evidence="2">The sequence shown here is derived from an EMBL/GenBank/DDBJ whole genome shotgun (WGS) entry which is preliminary data.</text>
</comment>
<dbReference type="GO" id="GO:0005886">
    <property type="term" value="C:plasma membrane"/>
    <property type="evidence" value="ECO:0007669"/>
    <property type="project" value="TreeGrafter"/>
</dbReference>
<keyword evidence="1" id="KW-1133">Transmembrane helix</keyword>
<dbReference type="OrthoDB" id="9797953at2"/>
<feature type="transmembrane region" description="Helical" evidence="1">
    <location>
        <begin position="218"/>
        <end position="238"/>
    </location>
</feature>
<keyword evidence="1" id="KW-0812">Transmembrane</keyword>
<dbReference type="InterPro" id="IPR036259">
    <property type="entry name" value="MFS_trans_sf"/>
</dbReference>